<evidence type="ECO:0000313" key="2">
    <source>
        <dbReference type="EMBL" id="AQS39074.1"/>
    </source>
</evidence>
<gene>
    <name evidence="2" type="ORF">Sps_03959</name>
</gene>
<keyword evidence="1" id="KW-0812">Transmembrane</keyword>
<organism evidence="2 3">
    <name type="scientific">Shewanella psychrophila</name>
    <dbReference type="NCBI Taxonomy" id="225848"/>
    <lineage>
        <taxon>Bacteria</taxon>
        <taxon>Pseudomonadati</taxon>
        <taxon>Pseudomonadota</taxon>
        <taxon>Gammaproteobacteria</taxon>
        <taxon>Alteromonadales</taxon>
        <taxon>Shewanellaceae</taxon>
        <taxon>Shewanella</taxon>
    </lineage>
</organism>
<dbReference type="AlphaFoldDB" id="A0A1S6HUA2"/>
<sequence length="211" mass="22601">MFKFKMHQKTITYHLSLITYHLSLITYHLGLKMKNIFKIATISALVMLSANAMAEDASQDFTWTGTVPAASAGAGAGIKIIATGSGTALDAGIFSLTKTGDYDAEAGKFDISSASLLSFDVVTDDASEDHVDYYYTMTSFSYTYRGFTFYAPKGTLETIDLTADGTPLQLDTKTTTAATASTILTLTGNGAFVYGDEYAITATMLITDQAI</sequence>
<dbReference type="Proteomes" id="UP000189545">
    <property type="component" value="Chromosome"/>
</dbReference>
<evidence type="ECO:0000256" key="1">
    <source>
        <dbReference type="SAM" id="Phobius"/>
    </source>
</evidence>
<proteinExistence type="predicted"/>
<keyword evidence="3" id="KW-1185">Reference proteome</keyword>
<feature type="transmembrane region" description="Helical" evidence="1">
    <location>
        <begin position="12"/>
        <end position="30"/>
    </location>
</feature>
<evidence type="ECO:0000313" key="3">
    <source>
        <dbReference type="Proteomes" id="UP000189545"/>
    </source>
</evidence>
<keyword evidence="1" id="KW-0472">Membrane</keyword>
<protein>
    <submittedName>
        <fullName evidence="2">Uncharacterized protein</fullName>
    </submittedName>
</protein>
<dbReference type="EMBL" id="CP014782">
    <property type="protein sequence ID" value="AQS39074.1"/>
    <property type="molecule type" value="Genomic_DNA"/>
</dbReference>
<reference evidence="2 3" key="1">
    <citation type="submission" date="2016-03" db="EMBL/GenBank/DDBJ databases">
        <title>Complete genome sequence of Shewanella psychrophila WP2, a deep sea bacterium isolated from west Pacific sediment.</title>
        <authorList>
            <person name="Xu G."/>
            <person name="Jian H."/>
        </authorList>
    </citation>
    <scope>NUCLEOTIDE SEQUENCE [LARGE SCALE GENOMIC DNA]</scope>
    <source>
        <strain evidence="2 3">WP2</strain>
    </source>
</reference>
<accession>A0A1S6HUA2</accession>
<keyword evidence="1" id="KW-1133">Transmembrane helix</keyword>
<dbReference type="KEGG" id="spsw:Sps_03959"/>
<name>A0A1S6HUA2_9GAMM</name>
<dbReference type="STRING" id="225848.Sps_03959"/>